<dbReference type="Proteomes" id="UP000053372">
    <property type="component" value="Unassembled WGS sequence"/>
</dbReference>
<keyword evidence="1" id="KW-1133">Transmembrane helix</keyword>
<evidence type="ECO:0000313" key="2">
    <source>
        <dbReference type="EMBL" id="KST64911.1"/>
    </source>
</evidence>
<protein>
    <recommendedName>
        <fullName evidence="5">DUF2243 domain-containing protein</fullName>
    </recommendedName>
</protein>
<evidence type="ECO:0008006" key="5">
    <source>
        <dbReference type="Google" id="ProtNLM"/>
    </source>
</evidence>
<reference evidence="3 4" key="1">
    <citation type="journal article" date="2015" name="Genome Announc.">
        <title>Draft Genome of the Euendolithic (true boring) Cyanobacterium Mastigocoleus testarum strain BC008.</title>
        <authorList>
            <person name="Guida B.S."/>
            <person name="Garcia-Pichel F."/>
        </authorList>
    </citation>
    <scope>NUCLEOTIDE SEQUENCE [LARGE SCALE GENOMIC DNA]</scope>
    <source>
        <strain evidence="3 4">BC008</strain>
    </source>
</reference>
<dbReference type="EMBL" id="LMTZ01000091">
    <property type="protein sequence ID" value="KST67008.1"/>
    <property type="molecule type" value="Genomic_DNA"/>
</dbReference>
<keyword evidence="1" id="KW-0472">Membrane</keyword>
<feature type="transmembrane region" description="Helical" evidence="1">
    <location>
        <begin position="97"/>
        <end position="120"/>
    </location>
</feature>
<comment type="caution">
    <text evidence="3">The sequence shown here is derived from an EMBL/GenBank/DDBJ whole genome shotgun (WGS) entry which is preliminary data.</text>
</comment>
<gene>
    <name evidence="2" type="ORF">BC008_19065</name>
    <name evidence="3" type="ORF">BC008_27845</name>
</gene>
<dbReference type="AlphaFoldDB" id="A0A0V7ZQS3"/>
<organism evidence="3 4">
    <name type="scientific">Mastigocoleus testarum BC008</name>
    <dbReference type="NCBI Taxonomy" id="371196"/>
    <lineage>
        <taxon>Bacteria</taxon>
        <taxon>Bacillati</taxon>
        <taxon>Cyanobacteriota</taxon>
        <taxon>Cyanophyceae</taxon>
        <taxon>Nostocales</taxon>
        <taxon>Hapalosiphonaceae</taxon>
        <taxon>Mastigocoleus</taxon>
    </lineage>
</organism>
<evidence type="ECO:0000313" key="3">
    <source>
        <dbReference type="EMBL" id="KST67008.1"/>
    </source>
</evidence>
<dbReference type="EMBL" id="LMTZ01000116">
    <property type="protein sequence ID" value="KST64911.1"/>
    <property type="molecule type" value="Genomic_DNA"/>
</dbReference>
<proteinExistence type="predicted"/>
<feature type="transmembrane region" description="Helical" evidence="1">
    <location>
        <begin position="14"/>
        <end position="38"/>
    </location>
</feature>
<accession>A0A0V7ZQS3</accession>
<dbReference type="RefSeq" id="WP_027846615.1">
    <property type="nucleotide sequence ID" value="NZ_LMTZ01000091.1"/>
</dbReference>
<keyword evidence="1" id="KW-0812">Transmembrane</keyword>
<sequence length="164" mass="18152">MEAQNTRPLNRRPLIIAGILLGIGQGGFFDGIVFHQILQWHHMFTNIETSQTVNGFELNTIGDGFFHAFDWLMTIAGIVTLWLAVKRDDVPKSTPIFIGSFTIGAGLFNLVEGIINHHILQIHHVRPGAHQLAWDLSFLGIGLLAIAIGWVILLRTKVSAPVTK</sequence>
<keyword evidence="4" id="KW-1185">Reference proteome</keyword>
<feature type="transmembrane region" description="Helical" evidence="1">
    <location>
        <begin position="132"/>
        <end position="154"/>
    </location>
</feature>
<dbReference type="OrthoDB" id="5190099at2"/>
<feature type="transmembrane region" description="Helical" evidence="1">
    <location>
        <begin position="65"/>
        <end position="85"/>
    </location>
</feature>
<name>A0A0V7ZQS3_9CYAN</name>
<dbReference type="Pfam" id="PF10002">
    <property type="entry name" value="DUF2243"/>
    <property type="match status" value="1"/>
</dbReference>
<evidence type="ECO:0000256" key="1">
    <source>
        <dbReference type="SAM" id="Phobius"/>
    </source>
</evidence>
<dbReference type="InterPro" id="IPR018719">
    <property type="entry name" value="DUF2243_membrane"/>
</dbReference>
<evidence type="ECO:0000313" key="4">
    <source>
        <dbReference type="Proteomes" id="UP000053372"/>
    </source>
</evidence>